<sequence>RVKSHQPKKKKQLGVSVPSSNTFLELGSSFLDVPAIVSKNFFHKYPLKPGNKILAEDEHRELF</sequence>
<dbReference type="Gene3D" id="3.30.1110.10">
    <property type="match status" value="1"/>
</dbReference>
<organism evidence="1 2">
    <name type="scientific">Mus spicilegus</name>
    <name type="common">Mound-building mouse</name>
    <dbReference type="NCBI Taxonomy" id="10103"/>
    <lineage>
        <taxon>Eukaryota</taxon>
        <taxon>Metazoa</taxon>
        <taxon>Chordata</taxon>
        <taxon>Craniata</taxon>
        <taxon>Vertebrata</taxon>
        <taxon>Euteleostomi</taxon>
        <taxon>Mammalia</taxon>
        <taxon>Eutheria</taxon>
        <taxon>Euarchontoglires</taxon>
        <taxon>Glires</taxon>
        <taxon>Rodentia</taxon>
        <taxon>Myomorpha</taxon>
        <taxon>Muroidea</taxon>
        <taxon>Muridae</taxon>
        <taxon>Murinae</taxon>
        <taxon>Mus</taxon>
        <taxon>Mus</taxon>
    </lineage>
</organism>
<evidence type="ECO:0000313" key="1">
    <source>
        <dbReference type="Ensembl" id="ENSMSIP00000027798.1"/>
    </source>
</evidence>
<reference evidence="1" key="1">
    <citation type="submission" date="2025-08" db="UniProtKB">
        <authorList>
            <consortium name="Ensembl"/>
        </authorList>
    </citation>
    <scope>IDENTIFICATION</scope>
</reference>
<evidence type="ECO:0000313" key="2">
    <source>
        <dbReference type="Proteomes" id="UP000694415"/>
    </source>
</evidence>
<accession>A0A8C6HWT2</accession>
<dbReference type="AlphaFoldDB" id="A0A8C6HWT2"/>
<dbReference type="Proteomes" id="UP000694415">
    <property type="component" value="Unplaced"/>
</dbReference>
<protein>
    <submittedName>
        <fullName evidence="1">Uncharacterized protein</fullName>
    </submittedName>
</protein>
<proteinExistence type="predicted"/>
<keyword evidence="2" id="KW-1185">Reference proteome</keyword>
<reference evidence="1" key="2">
    <citation type="submission" date="2025-09" db="UniProtKB">
        <authorList>
            <consortium name="Ensembl"/>
        </authorList>
    </citation>
    <scope>IDENTIFICATION</scope>
</reference>
<name>A0A8C6HWT2_MUSSI</name>
<dbReference type="Ensembl" id="ENSMSIT00000035053.1">
    <property type="protein sequence ID" value="ENSMSIP00000027798.1"/>
    <property type="gene ID" value="ENSMSIG00000023438.1"/>
</dbReference>